<proteinExistence type="predicted"/>
<accession>A0ABP1AKV7</accession>
<dbReference type="EMBL" id="OZ023714">
    <property type="protein sequence ID" value="CAK9863128.1"/>
    <property type="molecule type" value="Genomic_DNA"/>
</dbReference>
<gene>
    <name evidence="1" type="ORF">CSSPJE1EN2_LOCUS6123</name>
</gene>
<sequence length="97" mass="11155">MNRAANRLVGLVRSNRFAIELVVACSFSFLFHVIDPRVCPDVILEVQGERKIRGFLKELYSWLGKNRAKYLKLILNIVAVNNSAILHWSRRLVMAIC</sequence>
<organism evidence="1 2">
    <name type="scientific">Sphagnum jensenii</name>
    <dbReference type="NCBI Taxonomy" id="128206"/>
    <lineage>
        <taxon>Eukaryota</taxon>
        <taxon>Viridiplantae</taxon>
        <taxon>Streptophyta</taxon>
        <taxon>Embryophyta</taxon>
        <taxon>Bryophyta</taxon>
        <taxon>Sphagnophytina</taxon>
        <taxon>Sphagnopsida</taxon>
        <taxon>Sphagnales</taxon>
        <taxon>Sphagnaceae</taxon>
        <taxon>Sphagnum</taxon>
    </lineage>
</organism>
<evidence type="ECO:0000313" key="1">
    <source>
        <dbReference type="EMBL" id="CAK9863128.1"/>
    </source>
</evidence>
<reference evidence="1" key="1">
    <citation type="submission" date="2024-03" db="EMBL/GenBank/DDBJ databases">
        <authorList>
            <consortium name="ELIXIR-Norway"/>
            <consortium name="Elixir Norway"/>
        </authorList>
    </citation>
    <scope>NUCLEOTIDE SEQUENCE</scope>
</reference>
<protein>
    <submittedName>
        <fullName evidence="1">Uncharacterized protein</fullName>
    </submittedName>
</protein>
<name>A0ABP1AKV7_9BRYO</name>
<evidence type="ECO:0000313" key="2">
    <source>
        <dbReference type="Proteomes" id="UP001497522"/>
    </source>
</evidence>
<dbReference type="Proteomes" id="UP001497522">
    <property type="component" value="Chromosome 13"/>
</dbReference>
<keyword evidence="2" id="KW-1185">Reference proteome</keyword>